<proteinExistence type="predicted"/>
<name>A0A1G9IIW2_9BACL</name>
<evidence type="ECO:0000313" key="2">
    <source>
        <dbReference type="Proteomes" id="UP000182783"/>
    </source>
</evidence>
<sequence length="62" mass="7112">MVGTCMKPGRHVKEGCGTDARSLLHKMKLIRLVPDLFQPKRQYVAFPVILWNFLQQIHPVPA</sequence>
<evidence type="ECO:0000313" key="1">
    <source>
        <dbReference type="EMBL" id="SDL25168.1"/>
    </source>
</evidence>
<protein>
    <submittedName>
        <fullName evidence="1">Uncharacterized protein</fullName>
    </submittedName>
</protein>
<dbReference type="EMBL" id="FNGM01000002">
    <property type="protein sequence ID" value="SDL25168.1"/>
    <property type="molecule type" value="Genomic_DNA"/>
</dbReference>
<organism evidence="1 2">
    <name type="scientific">Paenibacillus jilunlii</name>
    <dbReference type="NCBI Taxonomy" id="682956"/>
    <lineage>
        <taxon>Bacteria</taxon>
        <taxon>Bacillati</taxon>
        <taxon>Bacillota</taxon>
        <taxon>Bacilli</taxon>
        <taxon>Bacillales</taxon>
        <taxon>Paenibacillaceae</taxon>
        <taxon>Paenibacillus</taxon>
    </lineage>
</organism>
<accession>A0A1G9IIW2</accession>
<reference evidence="1 2" key="1">
    <citation type="submission" date="2016-10" db="EMBL/GenBank/DDBJ databases">
        <authorList>
            <person name="de Groot N.N."/>
        </authorList>
    </citation>
    <scope>NUCLEOTIDE SEQUENCE [LARGE SCALE GENOMIC DNA]</scope>
    <source>
        <strain evidence="1 2">CGMCC 1.10239</strain>
    </source>
</reference>
<dbReference type="Proteomes" id="UP000182783">
    <property type="component" value="Unassembled WGS sequence"/>
</dbReference>
<gene>
    <name evidence="1" type="ORF">SAMN05216191_10277</name>
</gene>
<dbReference type="AlphaFoldDB" id="A0A1G9IIW2"/>